<proteinExistence type="predicted"/>
<dbReference type="Pfam" id="PF12351">
    <property type="entry name" value="Fig1"/>
    <property type="match status" value="1"/>
</dbReference>
<dbReference type="PANTHER" id="PTHR28092:SF1">
    <property type="entry name" value="FACTOR-INDUCED GENE 1 PROTEIN"/>
    <property type="match status" value="1"/>
</dbReference>
<feature type="transmembrane region" description="Helical" evidence="1">
    <location>
        <begin position="159"/>
        <end position="180"/>
    </location>
</feature>
<keyword evidence="1" id="KW-0812">Transmembrane</keyword>
<dbReference type="GO" id="GO:0016020">
    <property type="term" value="C:membrane"/>
    <property type="evidence" value="ECO:0007669"/>
    <property type="project" value="InterPro"/>
</dbReference>
<gene>
    <name evidence="2" type="ORF">LAME_0F05160G</name>
</gene>
<dbReference type="InterPro" id="IPR033481">
    <property type="entry name" value="Dni1/Fig1"/>
</dbReference>
<reference evidence="3" key="1">
    <citation type="submission" date="2016-03" db="EMBL/GenBank/DDBJ databases">
        <authorList>
            <person name="Devillers Hugo."/>
        </authorList>
    </citation>
    <scope>NUCLEOTIDE SEQUENCE [LARGE SCALE GENOMIC DNA]</scope>
</reference>
<dbReference type="Proteomes" id="UP000191144">
    <property type="component" value="Chromosome F"/>
</dbReference>
<keyword evidence="3" id="KW-1185">Reference proteome</keyword>
<feature type="transmembrane region" description="Helical" evidence="1">
    <location>
        <begin position="241"/>
        <end position="261"/>
    </location>
</feature>
<protein>
    <submittedName>
        <fullName evidence="2">LAME_0F05160g1_1</fullName>
    </submittedName>
</protein>
<keyword evidence="1" id="KW-0472">Membrane</keyword>
<dbReference type="PANTHER" id="PTHR28092">
    <property type="entry name" value="FACTOR-INDUCED GENE 1 PROTEIN"/>
    <property type="match status" value="1"/>
</dbReference>
<dbReference type="OrthoDB" id="4089394at2759"/>
<accession>A0A1G4JSZ4</accession>
<evidence type="ECO:0000313" key="2">
    <source>
        <dbReference type="EMBL" id="SCU93837.1"/>
    </source>
</evidence>
<dbReference type="GO" id="GO:0000747">
    <property type="term" value="P:conjugation with cellular fusion"/>
    <property type="evidence" value="ECO:0007669"/>
    <property type="project" value="TreeGrafter"/>
</dbReference>
<dbReference type="InterPro" id="IPR016509">
    <property type="entry name" value="Fig1"/>
</dbReference>
<feature type="transmembrane region" description="Helical" evidence="1">
    <location>
        <begin position="192"/>
        <end position="211"/>
    </location>
</feature>
<name>A0A1G4JSZ4_9SACH</name>
<organism evidence="2 3">
    <name type="scientific">Lachancea meyersii CBS 8951</name>
    <dbReference type="NCBI Taxonomy" id="1266667"/>
    <lineage>
        <taxon>Eukaryota</taxon>
        <taxon>Fungi</taxon>
        <taxon>Dikarya</taxon>
        <taxon>Ascomycota</taxon>
        <taxon>Saccharomycotina</taxon>
        <taxon>Saccharomycetes</taxon>
        <taxon>Saccharomycetales</taxon>
        <taxon>Saccharomycetaceae</taxon>
        <taxon>Lachancea</taxon>
    </lineage>
</organism>
<dbReference type="GO" id="GO:0043332">
    <property type="term" value="C:mating projection tip"/>
    <property type="evidence" value="ECO:0007669"/>
    <property type="project" value="TreeGrafter"/>
</dbReference>
<dbReference type="AlphaFoldDB" id="A0A1G4JSZ4"/>
<evidence type="ECO:0000256" key="1">
    <source>
        <dbReference type="SAM" id="Phobius"/>
    </source>
</evidence>
<dbReference type="EMBL" id="LT598477">
    <property type="protein sequence ID" value="SCU93837.1"/>
    <property type="molecule type" value="Genomic_DNA"/>
</dbReference>
<evidence type="ECO:0000313" key="3">
    <source>
        <dbReference type="Proteomes" id="UP000191144"/>
    </source>
</evidence>
<dbReference type="PIRSF" id="PIRSF007138">
    <property type="entry name" value="FIG1"/>
    <property type="match status" value="1"/>
</dbReference>
<keyword evidence="1" id="KW-1133">Transmembrane helix</keyword>
<sequence length="296" mass="32748">MIPLTMLWFIAKKMPRFFALICDLVAILLLIFLLVGNNNASQASTYLTKFEFSPKSPMYSIIETSFNAGNSTVGLQKVQVCAGYMGICVTNLPSSYAGTSTLCYDRKNVSNVALYQDLSVKVFNIRTSGSESFANSIKSTELNLLQLAQDNSVKVIHPYVLMAVIVLALLMFCATLCATVPKLPGKTYVNTFLLVLSPVLTLLWGLGAMWTDVAIRAGKNYIPHASMGILKVKTGTKASTMAWFAFAFFIVNCLILWGLYFRDRRALGKEIDKIRARNDPFDSRYHSDGSTLASKH</sequence>